<dbReference type="AlphaFoldDB" id="A0A916NCA1"/>
<proteinExistence type="predicted"/>
<sequence length="416" mass="42316">MNKTYNTSTRNGARELANVLILLVLLALAFVARAQEGSQGNTVIHNNGQMTFFGNHNFLTGGGGALPGLILTQRETATMSVLNYGPAVTNAITGADNTNHVDGYVRKLGAGAFVFPTGDNGQFGAFGAAADGTTGAYFFANPTTAVTSNLFTGGSYGPLPGGATFPTSSKAAGVATVSTVEYWDIDGANATPITLTWDATSDVTTLTGSNLNKLSIVGWDGSKWVAIASAVDATSILGGASSLTDGSITTSSAIVPSSFTVYTLASTASIDLTPSIIRPISTNAVLNQVSEGVLRLTNLKPNPTTGTVTVFLTMGADFELTVDPAATTSAGIAVTNSQWIITDLTGGAFQFDSKPGTIIAASGAVSLGFKLKATGTITSTGIATATILQQTGGETPQSGDDNDNNNTAVKIMSIVP</sequence>
<name>A0A916NCA1_9BACT</name>
<evidence type="ECO:0000313" key="2">
    <source>
        <dbReference type="Proteomes" id="UP000680038"/>
    </source>
</evidence>
<dbReference type="RefSeq" id="WP_215239124.1">
    <property type="nucleotide sequence ID" value="NZ_CAJRAF010000002.1"/>
</dbReference>
<reference evidence="1" key="1">
    <citation type="submission" date="2021-04" db="EMBL/GenBank/DDBJ databases">
        <authorList>
            <person name="Rodrigo-Torres L."/>
            <person name="Arahal R. D."/>
            <person name="Lucena T."/>
        </authorList>
    </citation>
    <scope>NUCLEOTIDE SEQUENCE</scope>
    <source>
        <strain evidence="1">CECT 9275</strain>
    </source>
</reference>
<keyword evidence="2" id="KW-1185">Reference proteome</keyword>
<gene>
    <name evidence="1" type="ORF">DYBT9275_02493</name>
</gene>
<accession>A0A916NCA1</accession>
<organism evidence="1 2">
    <name type="scientific">Dyadobacter helix</name>
    <dbReference type="NCBI Taxonomy" id="2822344"/>
    <lineage>
        <taxon>Bacteria</taxon>
        <taxon>Pseudomonadati</taxon>
        <taxon>Bacteroidota</taxon>
        <taxon>Cytophagia</taxon>
        <taxon>Cytophagales</taxon>
        <taxon>Spirosomataceae</taxon>
        <taxon>Dyadobacter</taxon>
    </lineage>
</organism>
<comment type="caution">
    <text evidence="1">The sequence shown here is derived from an EMBL/GenBank/DDBJ whole genome shotgun (WGS) entry which is preliminary data.</text>
</comment>
<dbReference type="Proteomes" id="UP000680038">
    <property type="component" value="Unassembled WGS sequence"/>
</dbReference>
<protein>
    <submittedName>
        <fullName evidence="1">Uncharacterized protein</fullName>
    </submittedName>
</protein>
<dbReference type="EMBL" id="CAJRAF010000002">
    <property type="protein sequence ID" value="CAG5000590.1"/>
    <property type="molecule type" value="Genomic_DNA"/>
</dbReference>
<evidence type="ECO:0000313" key="1">
    <source>
        <dbReference type="EMBL" id="CAG5000590.1"/>
    </source>
</evidence>